<feature type="compositionally biased region" description="Basic and acidic residues" evidence="1">
    <location>
        <begin position="200"/>
        <end position="209"/>
    </location>
</feature>
<keyword evidence="4" id="KW-1185">Reference proteome</keyword>
<feature type="domain" description="Gcp-like" evidence="2">
    <location>
        <begin position="32"/>
        <end position="138"/>
    </location>
</feature>
<comment type="caution">
    <text evidence="3">The sequence shown here is derived from an EMBL/GenBank/DDBJ whole genome shotgun (WGS) entry which is preliminary data.</text>
</comment>
<dbReference type="RefSeq" id="WP_150022753.1">
    <property type="nucleotide sequence ID" value="NZ_VWOJ01000002.1"/>
</dbReference>
<evidence type="ECO:0000256" key="1">
    <source>
        <dbReference type="SAM" id="MobiDB-lite"/>
    </source>
</evidence>
<dbReference type="InterPro" id="IPR022496">
    <property type="entry name" value="T6A_TsaB"/>
</dbReference>
<protein>
    <submittedName>
        <fullName evidence="3">tRNA (Adenosine(37)-N6)-threonylcarbamoyltransferase complex dimerization subunit type 1 TsaB</fullName>
    </submittedName>
</protein>
<gene>
    <name evidence="3" type="primary">tsaB</name>
    <name evidence="3" type="ORF">F1654_06675</name>
</gene>
<evidence type="ECO:0000313" key="4">
    <source>
        <dbReference type="Proteomes" id="UP000325122"/>
    </source>
</evidence>
<dbReference type="SUPFAM" id="SSF53067">
    <property type="entry name" value="Actin-like ATPase domain"/>
    <property type="match status" value="1"/>
</dbReference>
<keyword evidence="3" id="KW-0808">Transferase</keyword>
<accession>A0A5M6ZH68</accession>
<dbReference type="Gene3D" id="3.30.420.40">
    <property type="match status" value="1"/>
</dbReference>
<dbReference type="AlphaFoldDB" id="A0A5M6ZH68"/>
<dbReference type="InterPro" id="IPR000905">
    <property type="entry name" value="Gcp-like_dom"/>
</dbReference>
<feature type="region of interest" description="Disordered" evidence="1">
    <location>
        <begin position="185"/>
        <end position="209"/>
    </location>
</feature>
<sequence length="209" mass="21302">MRAAVLVIDTSTSWCACALEAGGRVARRSEDIGRGHAEVLAPWVRDLMDEAGVAPRDLMRIGVNTGPGGFAGVRVGVAFARGLALAAGAQAVGVTALDAWARRADPDASATVFSVHDARRGELIWRVYRDGDALADPVRGDLEAARIAFDAHPGARLAGSGAALLGAPDDPAAPLDALLALTRAAPGDAPSPAPVYARAPDAKRAGEGA</sequence>
<dbReference type="InterPro" id="IPR043129">
    <property type="entry name" value="ATPase_NBD"/>
</dbReference>
<dbReference type="GO" id="GO:0002949">
    <property type="term" value="P:tRNA threonylcarbamoyladenosine modification"/>
    <property type="evidence" value="ECO:0007669"/>
    <property type="project" value="InterPro"/>
</dbReference>
<evidence type="ECO:0000313" key="3">
    <source>
        <dbReference type="EMBL" id="KAA5803485.1"/>
    </source>
</evidence>
<reference evidence="3 4" key="1">
    <citation type="submission" date="2019-09" db="EMBL/GenBank/DDBJ databases">
        <authorList>
            <person name="Kevbrin V."/>
            <person name="Grouzdev D.S."/>
        </authorList>
    </citation>
    <scope>NUCLEOTIDE SEQUENCE [LARGE SCALE GENOMIC DNA]</scope>
    <source>
        <strain evidence="3 4">G-192</strain>
    </source>
</reference>
<dbReference type="EMBL" id="VWOJ01000002">
    <property type="protein sequence ID" value="KAA5803485.1"/>
    <property type="molecule type" value="Genomic_DNA"/>
</dbReference>
<proteinExistence type="predicted"/>
<dbReference type="Pfam" id="PF00814">
    <property type="entry name" value="TsaD"/>
    <property type="match status" value="1"/>
</dbReference>
<organism evidence="3 4">
    <name type="scientific">Alkalicaulis satelles</name>
    <dbReference type="NCBI Taxonomy" id="2609175"/>
    <lineage>
        <taxon>Bacteria</taxon>
        <taxon>Pseudomonadati</taxon>
        <taxon>Pseudomonadota</taxon>
        <taxon>Alphaproteobacteria</taxon>
        <taxon>Maricaulales</taxon>
        <taxon>Maricaulaceae</taxon>
        <taxon>Alkalicaulis</taxon>
    </lineage>
</organism>
<dbReference type="Proteomes" id="UP000325122">
    <property type="component" value="Unassembled WGS sequence"/>
</dbReference>
<evidence type="ECO:0000259" key="2">
    <source>
        <dbReference type="Pfam" id="PF00814"/>
    </source>
</evidence>
<name>A0A5M6ZH68_9PROT</name>
<dbReference type="GO" id="GO:0016740">
    <property type="term" value="F:transferase activity"/>
    <property type="evidence" value="ECO:0007669"/>
    <property type="project" value="UniProtKB-KW"/>
</dbReference>
<dbReference type="NCBIfam" id="TIGR03725">
    <property type="entry name" value="T6A_YeaZ"/>
    <property type="match status" value="1"/>
</dbReference>